<accession>A0A6G8PW13</accession>
<dbReference type="AlphaFoldDB" id="A0A6G8PW13"/>
<evidence type="ECO:0000256" key="2">
    <source>
        <dbReference type="ARBA" id="ARBA00023125"/>
    </source>
</evidence>
<dbReference type="GO" id="GO:0006355">
    <property type="term" value="P:regulation of DNA-templated transcription"/>
    <property type="evidence" value="ECO:0007669"/>
    <property type="project" value="InterPro"/>
</dbReference>
<evidence type="ECO:0000256" key="1">
    <source>
        <dbReference type="ARBA" id="ARBA00023015"/>
    </source>
</evidence>
<dbReference type="SUPFAM" id="SSF55781">
    <property type="entry name" value="GAF domain-like"/>
    <property type="match status" value="2"/>
</dbReference>
<dbReference type="InterPro" id="IPR000792">
    <property type="entry name" value="Tscrpt_reg_LuxR_C"/>
</dbReference>
<keyword evidence="6" id="KW-1185">Reference proteome</keyword>
<organism evidence="5 6">
    <name type="scientific">Rubrobacter marinus</name>
    <dbReference type="NCBI Taxonomy" id="2653852"/>
    <lineage>
        <taxon>Bacteria</taxon>
        <taxon>Bacillati</taxon>
        <taxon>Actinomycetota</taxon>
        <taxon>Rubrobacteria</taxon>
        <taxon>Rubrobacterales</taxon>
        <taxon>Rubrobacteraceae</taxon>
        <taxon>Rubrobacter</taxon>
    </lineage>
</organism>
<dbReference type="InterPro" id="IPR029016">
    <property type="entry name" value="GAF-like_dom_sf"/>
</dbReference>
<feature type="domain" description="HTH luxR-type" evidence="4">
    <location>
        <begin position="371"/>
        <end position="436"/>
    </location>
</feature>
<dbReference type="PROSITE" id="PS50043">
    <property type="entry name" value="HTH_LUXR_2"/>
    <property type="match status" value="1"/>
</dbReference>
<reference evidence="5 6" key="1">
    <citation type="submission" date="2019-10" db="EMBL/GenBank/DDBJ databases">
        <title>Rubrobacter sp nov SCSIO 52915 isolated from a deep-sea sediment in the South China Sea.</title>
        <authorList>
            <person name="Chen R.W."/>
        </authorList>
    </citation>
    <scope>NUCLEOTIDE SEQUENCE [LARGE SCALE GENOMIC DNA]</scope>
    <source>
        <strain evidence="5 6">SCSIO 52915</strain>
    </source>
</reference>
<dbReference type="InterPro" id="IPR036388">
    <property type="entry name" value="WH-like_DNA-bd_sf"/>
</dbReference>
<dbReference type="InterPro" id="IPR016032">
    <property type="entry name" value="Sig_transdc_resp-reg_C-effctor"/>
</dbReference>
<keyword evidence="2" id="KW-0238">DNA-binding</keyword>
<evidence type="ECO:0000313" key="6">
    <source>
        <dbReference type="Proteomes" id="UP000502706"/>
    </source>
</evidence>
<evidence type="ECO:0000313" key="5">
    <source>
        <dbReference type="EMBL" id="QIN78394.1"/>
    </source>
</evidence>
<dbReference type="Proteomes" id="UP000502706">
    <property type="component" value="Chromosome"/>
</dbReference>
<dbReference type="CDD" id="cd06170">
    <property type="entry name" value="LuxR_C_like"/>
    <property type="match status" value="1"/>
</dbReference>
<evidence type="ECO:0000256" key="3">
    <source>
        <dbReference type="ARBA" id="ARBA00023163"/>
    </source>
</evidence>
<dbReference type="PANTHER" id="PTHR44688">
    <property type="entry name" value="DNA-BINDING TRANSCRIPTIONAL ACTIVATOR DEVR_DOSR"/>
    <property type="match status" value="1"/>
</dbReference>
<dbReference type="SMART" id="SM00065">
    <property type="entry name" value="GAF"/>
    <property type="match status" value="2"/>
</dbReference>
<gene>
    <name evidence="5" type="ORF">GBA65_07505</name>
</gene>
<dbReference type="Gene3D" id="3.30.450.40">
    <property type="match status" value="2"/>
</dbReference>
<dbReference type="InterPro" id="IPR003018">
    <property type="entry name" value="GAF"/>
</dbReference>
<name>A0A6G8PW13_9ACTN</name>
<dbReference type="PANTHER" id="PTHR44688:SF16">
    <property type="entry name" value="DNA-BINDING TRANSCRIPTIONAL ACTIVATOR DEVR_DOSR"/>
    <property type="match status" value="1"/>
</dbReference>
<dbReference type="Pfam" id="PF00196">
    <property type="entry name" value="GerE"/>
    <property type="match status" value="1"/>
</dbReference>
<keyword evidence="1" id="KW-0805">Transcription regulation</keyword>
<dbReference type="SUPFAM" id="SSF46894">
    <property type="entry name" value="C-terminal effector domain of the bipartite response regulators"/>
    <property type="match status" value="1"/>
</dbReference>
<sequence length="440" mass="47942">MGIFALSGPELQVLLDEACALVARTLSVEYAKVLELLPDGERLLLRSGVGWMDGYVGRATVGTNLESQAGYTLISEGPVVVENLREEVRFKGAPLLHDHRVTSGVTVAILLEDRHFGVLSAHTSRKRAFADHEILFLQDVADVLGAAIERKLGEDDSRKKVTEQSERAEAAERRFEFLAGANALLSASSHLDYAAVLDTTARLAVPAVADWCFVDVLESGGRIHRAVVGTSGSGDAKLAEGLRQKYPLDPNLPHGTPRVLRTGRSELLPEIDDPVLRSIARDAEHLGVLRRLKPRSYMCVPLRGRRRPTGAIGFVSAESDRRYGPDDLALAEGLAHCAGLAIDHALNRVPEEEMAREILRLSGRGRTVVAPSADAPELTRRQLEVLNLMAEGMPAREISRKLHLSEATVRNHVRSVKQALGARSQLEALAQARKLGVLPR</sequence>
<dbReference type="EMBL" id="CP045121">
    <property type="protein sequence ID" value="QIN78394.1"/>
    <property type="molecule type" value="Genomic_DNA"/>
</dbReference>
<proteinExistence type="predicted"/>
<dbReference type="Gene3D" id="1.10.10.10">
    <property type="entry name" value="Winged helix-like DNA-binding domain superfamily/Winged helix DNA-binding domain"/>
    <property type="match status" value="1"/>
</dbReference>
<dbReference type="Pfam" id="PF01590">
    <property type="entry name" value="GAF"/>
    <property type="match status" value="2"/>
</dbReference>
<dbReference type="RefSeq" id="WP_166396068.1">
    <property type="nucleotide sequence ID" value="NZ_CP045121.1"/>
</dbReference>
<protein>
    <submittedName>
        <fullName evidence="5">GAF domain-containing protein</fullName>
    </submittedName>
</protein>
<dbReference type="PRINTS" id="PR00038">
    <property type="entry name" value="HTHLUXR"/>
</dbReference>
<evidence type="ECO:0000259" key="4">
    <source>
        <dbReference type="PROSITE" id="PS50043"/>
    </source>
</evidence>
<keyword evidence="3" id="KW-0804">Transcription</keyword>
<dbReference type="KEGG" id="rmar:GBA65_07505"/>
<dbReference type="SMART" id="SM00421">
    <property type="entry name" value="HTH_LUXR"/>
    <property type="match status" value="1"/>
</dbReference>
<dbReference type="GO" id="GO:0003677">
    <property type="term" value="F:DNA binding"/>
    <property type="evidence" value="ECO:0007669"/>
    <property type="project" value="UniProtKB-KW"/>
</dbReference>